<dbReference type="EMBL" id="JAAALK010000288">
    <property type="protein sequence ID" value="KAG8055613.1"/>
    <property type="molecule type" value="Genomic_DNA"/>
</dbReference>
<dbReference type="Proteomes" id="UP000729402">
    <property type="component" value="Unassembled WGS sequence"/>
</dbReference>
<evidence type="ECO:0000313" key="2">
    <source>
        <dbReference type="EMBL" id="KAG8055613.1"/>
    </source>
</evidence>
<reference evidence="2" key="2">
    <citation type="submission" date="2021-02" db="EMBL/GenBank/DDBJ databases">
        <authorList>
            <person name="Kimball J.A."/>
            <person name="Haas M.W."/>
            <person name="Macchietto M."/>
            <person name="Kono T."/>
            <person name="Duquette J."/>
            <person name="Shao M."/>
        </authorList>
    </citation>
    <scope>NUCLEOTIDE SEQUENCE</scope>
    <source>
        <tissue evidence="2">Fresh leaf tissue</tissue>
    </source>
</reference>
<evidence type="ECO:0000256" key="1">
    <source>
        <dbReference type="SAM" id="MobiDB-lite"/>
    </source>
</evidence>
<proteinExistence type="predicted"/>
<reference evidence="2" key="1">
    <citation type="journal article" date="2021" name="bioRxiv">
        <title>Whole Genome Assembly and Annotation of Northern Wild Rice, Zizania palustris L., Supports a Whole Genome Duplication in the Zizania Genus.</title>
        <authorList>
            <person name="Haas M."/>
            <person name="Kono T."/>
            <person name="Macchietto M."/>
            <person name="Millas R."/>
            <person name="McGilp L."/>
            <person name="Shao M."/>
            <person name="Duquette J."/>
            <person name="Hirsch C.N."/>
            <person name="Kimball J."/>
        </authorList>
    </citation>
    <scope>NUCLEOTIDE SEQUENCE</scope>
    <source>
        <tissue evidence="2">Fresh leaf tissue</tissue>
    </source>
</reference>
<protein>
    <submittedName>
        <fullName evidence="2">Uncharacterized protein</fullName>
    </submittedName>
</protein>
<gene>
    <name evidence="2" type="ORF">GUJ93_ZPchr0001g29541</name>
</gene>
<comment type="caution">
    <text evidence="2">The sequence shown here is derived from an EMBL/GenBank/DDBJ whole genome shotgun (WGS) entry which is preliminary data.</text>
</comment>
<feature type="region of interest" description="Disordered" evidence="1">
    <location>
        <begin position="1"/>
        <end position="71"/>
    </location>
</feature>
<feature type="compositionally biased region" description="Basic and acidic residues" evidence="1">
    <location>
        <begin position="28"/>
        <end position="48"/>
    </location>
</feature>
<name>A0A8J5S063_ZIZPA</name>
<dbReference type="AlphaFoldDB" id="A0A8J5S063"/>
<accession>A0A8J5S063</accession>
<organism evidence="2 3">
    <name type="scientific">Zizania palustris</name>
    <name type="common">Northern wild rice</name>
    <dbReference type="NCBI Taxonomy" id="103762"/>
    <lineage>
        <taxon>Eukaryota</taxon>
        <taxon>Viridiplantae</taxon>
        <taxon>Streptophyta</taxon>
        <taxon>Embryophyta</taxon>
        <taxon>Tracheophyta</taxon>
        <taxon>Spermatophyta</taxon>
        <taxon>Magnoliopsida</taxon>
        <taxon>Liliopsida</taxon>
        <taxon>Poales</taxon>
        <taxon>Poaceae</taxon>
        <taxon>BOP clade</taxon>
        <taxon>Oryzoideae</taxon>
        <taxon>Oryzeae</taxon>
        <taxon>Zizaniinae</taxon>
        <taxon>Zizania</taxon>
    </lineage>
</organism>
<evidence type="ECO:0000313" key="3">
    <source>
        <dbReference type="Proteomes" id="UP000729402"/>
    </source>
</evidence>
<keyword evidence="3" id="KW-1185">Reference proteome</keyword>
<sequence>MKIRLAWSNRPNQAAGTAAPPRPGGHFHPTESDRREPRRRDSTRELGRFRASSSTSSGVPPSAPPCPVGSVPRRRPVLPAWPLLATASAPAWTPPWRRDPSCLTSWGAR</sequence>